<organism evidence="3 4">
    <name type="scientific">candidate division WWE3 bacterium</name>
    <dbReference type="NCBI Taxonomy" id="2053526"/>
    <lineage>
        <taxon>Bacteria</taxon>
        <taxon>Katanobacteria</taxon>
    </lineage>
</organism>
<reference evidence="3" key="1">
    <citation type="submission" date="2020-04" db="EMBL/GenBank/DDBJ databases">
        <authorList>
            <person name="Zhang T."/>
        </authorList>
    </citation>
    <scope>NUCLEOTIDE SEQUENCE</scope>
    <source>
        <strain evidence="3">HKST-UBA03</strain>
    </source>
</reference>
<feature type="region of interest" description="Disordered" evidence="1">
    <location>
        <begin position="164"/>
        <end position="201"/>
    </location>
</feature>
<dbReference type="SUPFAM" id="SSF49384">
    <property type="entry name" value="Carbohydrate-binding domain"/>
    <property type="match status" value="1"/>
</dbReference>
<dbReference type="CDD" id="cd08547">
    <property type="entry name" value="Type_II_cohesin"/>
    <property type="match status" value="1"/>
</dbReference>
<keyword evidence="2" id="KW-1133">Transmembrane helix</keyword>
<keyword evidence="2" id="KW-0472">Membrane</keyword>
<dbReference type="InterPro" id="IPR008965">
    <property type="entry name" value="CBM2/CBM3_carb-bd_dom_sf"/>
</dbReference>
<feature type="compositionally biased region" description="Low complexity" evidence="1">
    <location>
        <begin position="164"/>
        <end position="197"/>
    </location>
</feature>
<evidence type="ECO:0000313" key="3">
    <source>
        <dbReference type="EMBL" id="MCA9391868.1"/>
    </source>
</evidence>
<dbReference type="Proteomes" id="UP000751518">
    <property type="component" value="Unassembled WGS sequence"/>
</dbReference>
<feature type="transmembrane region" description="Helical" evidence="2">
    <location>
        <begin position="207"/>
        <end position="225"/>
    </location>
</feature>
<dbReference type="AlphaFoldDB" id="A0A955LJZ1"/>
<evidence type="ECO:0000313" key="4">
    <source>
        <dbReference type="Proteomes" id="UP000751518"/>
    </source>
</evidence>
<keyword evidence="2" id="KW-0812">Transmembrane</keyword>
<accession>A0A955LJZ1</accession>
<name>A0A955LJZ1_UNCKA</name>
<reference evidence="3" key="2">
    <citation type="journal article" date="2021" name="Microbiome">
        <title>Successional dynamics and alternative stable states in a saline activated sludge microbial community over 9 years.</title>
        <authorList>
            <person name="Wang Y."/>
            <person name="Ye J."/>
            <person name="Ju F."/>
            <person name="Liu L."/>
            <person name="Boyd J.A."/>
            <person name="Deng Y."/>
            <person name="Parks D.H."/>
            <person name="Jiang X."/>
            <person name="Yin X."/>
            <person name="Woodcroft B.J."/>
            <person name="Tyson G.W."/>
            <person name="Hugenholtz P."/>
            <person name="Polz M.F."/>
            <person name="Zhang T."/>
        </authorList>
    </citation>
    <scope>NUCLEOTIDE SEQUENCE</scope>
    <source>
        <strain evidence="3">HKST-UBA03</strain>
    </source>
</reference>
<evidence type="ECO:0000256" key="1">
    <source>
        <dbReference type="SAM" id="MobiDB-lite"/>
    </source>
</evidence>
<dbReference type="GO" id="GO:0030246">
    <property type="term" value="F:carbohydrate binding"/>
    <property type="evidence" value="ECO:0007669"/>
    <property type="project" value="InterPro"/>
</dbReference>
<proteinExistence type="predicted"/>
<gene>
    <name evidence="3" type="ORF">KC614_01520</name>
</gene>
<dbReference type="EMBL" id="JAGQKZ010000008">
    <property type="protein sequence ID" value="MCA9391868.1"/>
    <property type="molecule type" value="Genomic_DNA"/>
</dbReference>
<dbReference type="Gene3D" id="2.60.40.680">
    <property type="match status" value="1"/>
</dbReference>
<evidence type="ECO:0000256" key="2">
    <source>
        <dbReference type="SAM" id="Phobius"/>
    </source>
</evidence>
<protein>
    <recommendedName>
        <fullName evidence="5">Cohesin domain-containing protein</fullName>
    </recommendedName>
</protein>
<sequence length="228" mass="23900">MLKHVFYAITATFLVGITALILTPHKVYAANATLTFSPQSTAVNTGETITATIFLNTDGVAVNRVLAKINYPSNLLTPQSMDTSNSFVELWYQNNLGSVPGQLILEGGVSGVGVNGSQLEFAKINFITAAEGEAQVSFSTESAVYQQSDGSNILSEFSSATYTVGTTTPTPTTATPTTTPTPTSTAITSTTPTPTTSLPNSGNEQPTVILFLISASLTLAGLLILRRL</sequence>
<comment type="caution">
    <text evidence="3">The sequence shown here is derived from an EMBL/GenBank/DDBJ whole genome shotgun (WGS) entry which is preliminary data.</text>
</comment>
<evidence type="ECO:0008006" key="5">
    <source>
        <dbReference type="Google" id="ProtNLM"/>
    </source>
</evidence>